<accession>A0AAD6CWC5</accession>
<dbReference type="EMBL" id="JAQIZZ010000006">
    <property type="protein sequence ID" value="KAJ5538476.1"/>
    <property type="molecule type" value="Genomic_DNA"/>
</dbReference>
<gene>
    <name evidence="2" type="ORF">N7494_007955</name>
</gene>
<evidence type="ECO:0000256" key="1">
    <source>
        <dbReference type="SAM" id="SignalP"/>
    </source>
</evidence>
<dbReference type="AlphaFoldDB" id="A0AAD6CWC5"/>
<feature type="signal peptide" evidence="1">
    <location>
        <begin position="1"/>
        <end position="18"/>
    </location>
</feature>
<evidence type="ECO:0000313" key="3">
    <source>
        <dbReference type="Proteomes" id="UP001220324"/>
    </source>
</evidence>
<feature type="chain" id="PRO_5041908622" evidence="1">
    <location>
        <begin position="19"/>
        <end position="322"/>
    </location>
</feature>
<name>A0AAD6CWC5_9EURO</name>
<keyword evidence="1" id="KW-0732">Signal</keyword>
<protein>
    <submittedName>
        <fullName evidence="2">Uncharacterized protein</fullName>
    </submittedName>
</protein>
<proteinExistence type="predicted"/>
<dbReference type="Proteomes" id="UP001220324">
    <property type="component" value="Unassembled WGS sequence"/>
</dbReference>
<keyword evidence="3" id="KW-1185">Reference proteome</keyword>
<reference evidence="2 3" key="1">
    <citation type="journal article" date="2023" name="IMA Fungus">
        <title>Comparative genomic study of the Penicillium genus elucidates a diverse pangenome and 15 lateral gene transfer events.</title>
        <authorList>
            <person name="Petersen C."/>
            <person name="Sorensen T."/>
            <person name="Nielsen M.R."/>
            <person name="Sondergaard T.E."/>
            <person name="Sorensen J.L."/>
            <person name="Fitzpatrick D.A."/>
            <person name="Frisvad J.C."/>
            <person name="Nielsen K.L."/>
        </authorList>
    </citation>
    <scope>NUCLEOTIDE SEQUENCE [LARGE SCALE GENOMIC DNA]</scope>
    <source>
        <strain evidence="2 3">IBT 35679</strain>
    </source>
</reference>
<organism evidence="2 3">
    <name type="scientific">Penicillium frequentans</name>
    <dbReference type="NCBI Taxonomy" id="3151616"/>
    <lineage>
        <taxon>Eukaryota</taxon>
        <taxon>Fungi</taxon>
        <taxon>Dikarya</taxon>
        <taxon>Ascomycota</taxon>
        <taxon>Pezizomycotina</taxon>
        <taxon>Eurotiomycetes</taxon>
        <taxon>Eurotiomycetidae</taxon>
        <taxon>Eurotiales</taxon>
        <taxon>Aspergillaceae</taxon>
        <taxon>Penicillium</taxon>
    </lineage>
</organism>
<comment type="caution">
    <text evidence="2">The sequence shown here is derived from an EMBL/GenBank/DDBJ whole genome shotgun (WGS) entry which is preliminary data.</text>
</comment>
<sequence>MKVLPAFFAFSLFSQVLAIPTSNSVADEVSASSELLPMVPVSPQNELERRASCTNVAKGIYATTTMQVAVIFVTAVSYPVKKFCKWRGYETCEEWASEVNEVFAWLLALSEVKKHYGEVSTYISSYSVHWTSARRSLPHDFHSEHLWALGYALNSTGYQYDSLVNLTLPSGGIKQNNDDPALISHVLMMNVRKGNGTGRDYTMLQFEDGVGQLQIPFEGSSASATSHQKRTSGKGVKISFDIGSARISMEKHVVGAAKAIATKWHTYAVEGHSNMYGFVEKVDKAALYFRTIVEMEGFGTNYESVNNCGALYEYLGEYLGTD</sequence>
<evidence type="ECO:0000313" key="2">
    <source>
        <dbReference type="EMBL" id="KAJ5538476.1"/>
    </source>
</evidence>